<evidence type="ECO:0000313" key="4">
    <source>
        <dbReference type="Proteomes" id="UP000199289"/>
    </source>
</evidence>
<reference evidence="4" key="1">
    <citation type="submission" date="2016-10" db="EMBL/GenBank/DDBJ databases">
        <authorList>
            <person name="Varghese N."/>
            <person name="Submissions S."/>
        </authorList>
    </citation>
    <scope>NUCLEOTIDE SEQUENCE [LARGE SCALE GENOMIC DNA]</scope>
    <source>
        <strain evidence="4">CGMCC 1.12397</strain>
    </source>
</reference>
<dbReference type="InterPro" id="IPR002802">
    <property type="entry name" value="Endo_dU"/>
</dbReference>
<feature type="region of interest" description="Disordered" evidence="2">
    <location>
        <begin position="171"/>
        <end position="215"/>
    </location>
</feature>
<feature type="compositionally biased region" description="Basic and acidic residues" evidence="2">
    <location>
        <begin position="190"/>
        <end position="204"/>
    </location>
</feature>
<dbReference type="EMBL" id="FNKQ01000003">
    <property type="protein sequence ID" value="SDQ80417.1"/>
    <property type="molecule type" value="Genomic_DNA"/>
</dbReference>
<dbReference type="PANTHER" id="PTHR39518">
    <property type="entry name" value="UPF0215 PROTEIN MJ1150"/>
    <property type="match status" value="1"/>
</dbReference>
<dbReference type="PANTHER" id="PTHR39518:SF2">
    <property type="entry name" value="UPF0215 PROTEIN MJ1150"/>
    <property type="match status" value="1"/>
</dbReference>
<dbReference type="RefSeq" id="WP_092537979.1">
    <property type="nucleotide sequence ID" value="NZ_FNKQ01000003.1"/>
</dbReference>
<gene>
    <name evidence="3" type="ORF">SAMN05216278_2601</name>
</gene>
<organism evidence="3 4">
    <name type="scientific">Halopelagius longus</name>
    <dbReference type="NCBI Taxonomy" id="1236180"/>
    <lineage>
        <taxon>Archaea</taxon>
        <taxon>Methanobacteriati</taxon>
        <taxon>Methanobacteriota</taxon>
        <taxon>Stenosarchaea group</taxon>
        <taxon>Halobacteria</taxon>
        <taxon>Halobacteriales</taxon>
        <taxon>Haloferacaceae</taxon>
    </lineage>
</organism>
<dbReference type="HAMAP" id="MF_00582">
    <property type="entry name" value="UPF0215"/>
    <property type="match status" value="1"/>
</dbReference>
<feature type="region of interest" description="Disordered" evidence="2">
    <location>
        <begin position="1"/>
        <end position="26"/>
    </location>
</feature>
<sequence>MTPSPKPGTRALGVAESYRGTDSESSRRSTLCGALVRANRVVDGVVYGSCTVGGTDATNAVCTLFSTLGREDVRYVMLSGVAPAWFNVLDLRRIAEATDRPTLSVSYEESEGLASALREQFSGDELDERLAAYRSLPPRRPVEVNGETVFVRAVGIDAAAAADVVRAFTPEGGRPEPVRVARTAARAARSWREREWDGRDDGHNDGPASPGDHHE</sequence>
<dbReference type="AlphaFoldDB" id="A0A1H1DVH2"/>
<evidence type="ECO:0000256" key="1">
    <source>
        <dbReference type="HAMAP-Rule" id="MF_00582"/>
    </source>
</evidence>
<comment type="similarity">
    <text evidence="1">Belongs to the UPF0215 family.</text>
</comment>
<proteinExistence type="inferred from homology"/>
<dbReference type="Gene3D" id="3.30.2170.10">
    <property type="entry name" value="archaeoglobus fulgidus dsm 4304 superfamily"/>
    <property type="match status" value="1"/>
</dbReference>
<evidence type="ECO:0000256" key="2">
    <source>
        <dbReference type="SAM" id="MobiDB-lite"/>
    </source>
</evidence>
<accession>A0A1H1DVH2</accession>
<name>A0A1H1DVH2_9EURY</name>
<dbReference type="Proteomes" id="UP000199289">
    <property type="component" value="Unassembled WGS sequence"/>
</dbReference>
<dbReference type="Pfam" id="PF01949">
    <property type="entry name" value="Endo_dU"/>
    <property type="match status" value="1"/>
</dbReference>
<dbReference type="PIRSF" id="PIRSF006380">
    <property type="entry name" value="UCP006380"/>
    <property type="match status" value="1"/>
</dbReference>
<protein>
    <recommendedName>
        <fullName evidence="1">UPF0215 protein SAMN05216278_2601</fullName>
    </recommendedName>
</protein>
<evidence type="ECO:0000313" key="3">
    <source>
        <dbReference type="EMBL" id="SDQ80417.1"/>
    </source>
</evidence>